<name>A0ABU4BVT9_RHOGO</name>
<proteinExistence type="predicted"/>
<dbReference type="SUPFAM" id="SSF46785">
    <property type="entry name" value="Winged helix' DNA-binding domain"/>
    <property type="match status" value="1"/>
</dbReference>
<reference evidence="2 3" key="1">
    <citation type="submission" date="2023-10" db="EMBL/GenBank/DDBJ databases">
        <title>Development of a sustainable strategy for remediation of hydrocarbon-contaminated territories based on the waste exchange concept.</title>
        <authorList>
            <person name="Krivoruchko A."/>
        </authorList>
    </citation>
    <scope>NUCLEOTIDE SEQUENCE [LARGE SCALE GENOMIC DNA]</scope>
    <source>
        <strain evidence="2 3">IEGM 1203</strain>
    </source>
</reference>
<dbReference type="PANTHER" id="PTHR33164:SF57">
    <property type="entry name" value="MARR-FAMILY TRANSCRIPTIONAL REGULATOR"/>
    <property type="match status" value="1"/>
</dbReference>
<dbReference type="InterPro" id="IPR036390">
    <property type="entry name" value="WH_DNA-bd_sf"/>
</dbReference>
<evidence type="ECO:0000313" key="2">
    <source>
        <dbReference type="EMBL" id="MDV6268340.1"/>
    </source>
</evidence>
<dbReference type="EMBL" id="JAWLKB010000007">
    <property type="protein sequence ID" value="MDV6268340.1"/>
    <property type="molecule type" value="Genomic_DNA"/>
</dbReference>
<dbReference type="Gene3D" id="1.10.10.10">
    <property type="entry name" value="Winged helix-like DNA-binding domain superfamily/Winged helix DNA-binding domain"/>
    <property type="match status" value="1"/>
</dbReference>
<dbReference type="Proteomes" id="UP001185927">
    <property type="component" value="Unassembled WGS sequence"/>
</dbReference>
<accession>A0ABU4BVT9</accession>
<organism evidence="2 3">
    <name type="scientific">Rhodococcus globerulus</name>
    <dbReference type="NCBI Taxonomy" id="33008"/>
    <lineage>
        <taxon>Bacteria</taxon>
        <taxon>Bacillati</taxon>
        <taxon>Actinomycetota</taxon>
        <taxon>Actinomycetes</taxon>
        <taxon>Mycobacteriales</taxon>
        <taxon>Nocardiaceae</taxon>
        <taxon>Rhodococcus</taxon>
    </lineage>
</organism>
<dbReference type="InterPro" id="IPR036388">
    <property type="entry name" value="WH-like_DNA-bd_sf"/>
</dbReference>
<dbReference type="InterPro" id="IPR000835">
    <property type="entry name" value="HTH_MarR-typ"/>
</dbReference>
<dbReference type="PROSITE" id="PS50995">
    <property type="entry name" value="HTH_MARR_2"/>
    <property type="match status" value="1"/>
</dbReference>
<dbReference type="InterPro" id="IPR039422">
    <property type="entry name" value="MarR/SlyA-like"/>
</dbReference>
<gene>
    <name evidence="2" type="ORF">R3Q16_17145</name>
</gene>
<dbReference type="PANTHER" id="PTHR33164">
    <property type="entry name" value="TRANSCRIPTIONAL REGULATOR, MARR FAMILY"/>
    <property type="match status" value="1"/>
</dbReference>
<feature type="domain" description="HTH marR-type" evidence="1">
    <location>
        <begin position="10"/>
        <end position="144"/>
    </location>
</feature>
<evidence type="ECO:0000259" key="1">
    <source>
        <dbReference type="PROSITE" id="PS50995"/>
    </source>
</evidence>
<dbReference type="RefSeq" id="WP_143547538.1">
    <property type="nucleotide sequence ID" value="NZ_JAWLKB010000007.1"/>
</dbReference>
<comment type="caution">
    <text evidence="2">The sequence shown here is derived from an EMBL/GenBank/DDBJ whole genome shotgun (WGS) entry which is preliminary data.</text>
</comment>
<evidence type="ECO:0000313" key="3">
    <source>
        <dbReference type="Proteomes" id="UP001185927"/>
    </source>
</evidence>
<protein>
    <submittedName>
        <fullName evidence="2">MarR family winged helix-turn-helix transcriptional regulator</fullName>
    </submittedName>
</protein>
<sequence length="149" mass="16124">MRSTKPEADIHAIQWAIRRLVQGSRKTLIADAGAAVPEMTPAAFVIMTRVVDMFPVSPAAVIAVTGLDRSVVSRNLTALTKQGYVVSESDPDDGRVSLFSPTPDAAAKFGEASRVNRDRIAAAIDDWSPEDVSTFVTLLERFNKSAYES</sequence>
<dbReference type="SMART" id="SM00347">
    <property type="entry name" value="HTH_MARR"/>
    <property type="match status" value="1"/>
</dbReference>
<dbReference type="Pfam" id="PF12802">
    <property type="entry name" value="MarR_2"/>
    <property type="match status" value="1"/>
</dbReference>
<keyword evidence="3" id="KW-1185">Reference proteome</keyword>